<dbReference type="PANTHER" id="PTHR23504">
    <property type="entry name" value="MAJOR FACILITATOR SUPERFAMILY DOMAIN-CONTAINING PROTEIN 10"/>
    <property type="match status" value="1"/>
</dbReference>
<keyword evidence="4 6" id="KW-1133">Transmembrane helix</keyword>
<evidence type="ECO:0000313" key="7">
    <source>
        <dbReference type="EMBL" id="OAX31598.1"/>
    </source>
</evidence>
<evidence type="ECO:0000313" key="8">
    <source>
        <dbReference type="Proteomes" id="UP000092154"/>
    </source>
</evidence>
<name>A0A1B7MG85_9AGAM</name>
<reference evidence="7 8" key="1">
    <citation type="submission" date="2016-06" db="EMBL/GenBank/DDBJ databases">
        <title>Comparative genomics of the ectomycorrhizal sister species Rhizopogon vinicolor and Rhizopogon vesiculosus (Basidiomycota: Boletales) reveals a divergence of the mating type B locus.</title>
        <authorList>
            <consortium name="DOE Joint Genome Institute"/>
            <person name="Mujic A.B."/>
            <person name="Kuo A."/>
            <person name="Tritt A."/>
            <person name="Lipzen A."/>
            <person name="Chen C."/>
            <person name="Johnson J."/>
            <person name="Sharma A."/>
            <person name="Barry K."/>
            <person name="Grigoriev I.V."/>
            <person name="Spatafora J.W."/>
        </authorList>
    </citation>
    <scope>NUCLEOTIDE SEQUENCE [LARGE SCALE GENOMIC DNA]</scope>
    <source>
        <strain evidence="7 8">AM-OR11-026</strain>
    </source>
</reference>
<keyword evidence="2" id="KW-0813">Transport</keyword>
<evidence type="ECO:0000256" key="4">
    <source>
        <dbReference type="ARBA" id="ARBA00022989"/>
    </source>
</evidence>
<dbReference type="PANTHER" id="PTHR23504:SF15">
    <property type="entry name" value="MAJOR FACILITATOR SUPERFAMILY (MFS) PROFILE DOMAIN-CONTAINING PROTEIN"/>
    <property type="match status" value="1"/>
</dbReference>
<evidence type="ECO:0000256" key="3">
    <source>
        <dbReference type="ARBA" id="ARBA00022692"/>
    </source>
</evidence>
<feature type="non-terminal residue" evidence="7">
    <location>
        <position position="1"/>
    </location>
</feature>
<keyword evidence="8" id="KW-1185">Reference proteome</keyword>
<gene>
    <name evidence="7" type="ORF">K503DRAFT_787736</name>
</gene>
<feature type="transmembrane region" description="Helical" evidence="6">
    <location>
        <begin position="6"/>
        <end position="25"/>
    </location>
</feature>
<dbReference type="InParanoid" id="A0A1B7MG85"/>
<proteinExistence type="predicted"/>
<dbReference type="SUPFAM" id="SSF103473">
    <property type="entry name" value="MFS general substrate transporter"/>
    <property type="match status" value="1"/>
</dbReference>
<feature type="transmembrane region" description="Helical" evidence="6">
    <location>
        <begin position="244"/>
        <end position="262"/>
    </location>
</feature>
<feature type="transmembrane region" description="Helical" evidence="6">
    <location>
        <begin position="139"/>
        <end position="158"/>
    </location>
</feature>
<evidence type="ECO:0008006" key="9">
    <source>
        <dbReference type="Google" id="ProtNLM"/>
    </source>
</evidence>
<dbReference type="GO" id="GO:0016020">
    <property type="term" value="C:membrane"/>
    <property type="evidence" value="ECO:0007669"/>
    <property type="project" value="UniProtKB-SubCell"/>
</dbReference>
<evidence type="ECO:0000256" key="6">
    <source>
        <dbReference type="SAM" id="Phobius"/>
    </source>
</evidence>
<evidence type="ECO:0000256" key="2">
    <source>
        <dbReference type="ARBA" id="ARBA00022448"/>
    </source>
</evidence>
<feature type="transmembrane region" description="Helical" evidence="6">
    <location>
        <begin position="170"/>
        <end position="194"/>
    </location>
</feature>
<dbReference type="EMBL" id="KV449330">
    <property type="protein sequence ID" value="OAX31598.1"/>
    <property type="molecule type" value="Genomic_DNA"/>
</dbReference>
<feature type="transmembrane region" description="Helical" evidence="6">
    <location>
        <begin position="109"/>
        <end position="132"/>
    </location>
</feature>
<dbReference type="AlphaFoldDB" id="A0A1B7MG85"/>
<feature type="transmembrane region" description="Helical" evidence="6">
    <location>
        <begin position="206"/>
        <end position="224"/>
    </location>
</feature>
<accession>A0A1B7MG85</accession>
<evidence type="ECO:0000256" key="5">
    <source>
        <dbReference type="ARBA" id="ARBA00023136"/>
    </source>
</evidence>
<feature type="transmembrane region" description="Helical" evidence="6">
    <location>
        <begin position="68"/>
        <end position="89"/>
    </location>
</feature>
<dbReference type="InterPro" id="IPR036259">
    <property type="entry name" value="MFS_trans_sf"/>
</dbReference>
<comment type="subcellular location">
    <subcellularLocation>
        <location evidence="1">Membrane</location>
        <topology evidence="1">Multi-pass membrane protein</topology>
    </subcellularLocation>
</comment>
<dbReference type="Gene3D" id="1.20.1250.20">
    <property type="entry name" value="MFS general substrate transporter like domains"/>
    <property type="match status" value="1"/>
</dbReference>
<keyword evidence="5 6" id="KW-0472">Membrane</keyword>
<dbReference type="Proteomes" id="UP000092154">
    <property type="component" value="Unassembled WGS sequence"/>
</dbReference>
<sequence length="273" mass="29867">FPYFLPSAVVAAFTMICFLAILLFLNETLPRKRTQEKSTALADETLDVPENAVEDAPVPMRSLFVPSVLIPVANFACLATLDIAMWALQPLFYSTPIELGGLGFDPVTIGFWMGSFGIVNGVLQVIIFAPLVHKFGPKVAFQCSIACFIPIFSLPPITNIIARQHGINWLVYWSLTFSLILTVLMDMANTCMLIHITAAAPNKRSLGATNGLAQTTVSIVRAFGPAAFTSMFAYSLQHKLLGGYAVYVVLVTMSVFSLMLSFKLPESAEKRVY</sequence>
<organism evidence="7 8">
    <name type="scientific">Rhizopogon vinicolor AM-OR11-026</name>
    <dbReference type="NCBI Taxonomy" id="1314800"/>
    <lineage>
        <taxon>Eukaryota</taxon>
        <taxon>Fungi</taxon>
        <taxon>Dikarya</taxon>
        <taxon>Basidiomycota</taxon>
        <taxon>Agaricomycotina</taxon>
        <taxon>Agaricomycetes</taxon>
        <taxon>Agaricomycetidae</taxon>
        <taxon>Boletales</taxon>
        <taxon>Suillineae</taxon>
        <taxon>Rhizopogonaceae</taxon>
        <taxon>Rhizopogon</taxon>
    </lineage>
</organism>
<keyword evidence="3 6" id="KW-0812">Transmembrane</keyword>
<protein>
    <recommendedName>
        <fullName evidence="9">MFS general substrate transporter</fullName>
    </recommendedName>
</protein>
<evidence type="ECO:0000256" key="1">
    <source>
        <dbReference type="ARBA" id="ARBA00004141"/>
    </source>
</evidence>
<dbReference type="OrthoDB" id="419616at2759"/>